<proteinExistence type="predicted"/>
<dbReference type="InterPro" id="IPR036397">
    <property type="entry name" value="RNaseH_sf"/>
</dbReference>
<accession>A0AAW2DE75</accession>
<dbReference type="PANTHER" id="PTHR47074">
    <property type="entry name" value="BNAC02G40300D PROTEIN"/>
    <property type="match status" value="1"/>
</dbReference>
<dbReference type="InterPro" id="IPR052929">
    <property type="entry name" value="RNase_H-like_EbsB-rel"/>
</dbReference>
<dbReference type="GO" id="GO:0004523">
    <property type="term" value="F:RNA-DNA hybrid ribonuclease activity"/>
    <property type="evidence" value="ECO:0007669"/>
    <property type="project" value="InterPro"/>
</dbReference>
<feature type="compositionally biased region" description="Basic and acidic residues" evidence="1">
    <location>
        <begin position="179"/>
        <end position="188"/>
    </location>
</feature>
<protein>
    <recommendedName>
        <fullName evidence="2">RNase H type-1 domain-containing protein</fullName>
    </recommendedName>
</protein>
<dbReference type="SUPFAM" id="SSF53098">
    <property type="entry name" value="Ribonuclease H-like"/>
    <property type="match status" value="1"/>
</dbReference>
<dbReference type="InterPro" id="IPR044730">
    <property type="entry name" value="RNase_H-like_dom_plant"/>
</dbReference>
<dbReference type="EMBL" id="JAZDWU010000003">
    <property type="protein sequence ID" value="KAL0008928.1"/>
    <property type="molecule type" value="Genomic_DNA"/>
</dbReference>
<name>A0AAW2DE75_9ROSI</name>
<sequence length="202" mass="22501">MIWNQRNRAVHRGKFHDPGWLNNRAREFLEEFWIASAIMGPSHGGQSSRDTWQPPPPSIFKLNFDAALFSTLNISGFGAIIRNEKCKVMAAMVAKGPEVFCSKDAELLACRKAIEFAVDAGFFELIIEGDNCSIMKAVSALQDDRSLLGNVLGDIHHLVRNLQWLRVTGLELGSTPSRAQDKHPETKRPTAWPTPQGYGTNL</sequence>
<reference evidence="3 4" key="1">
    <citation type="submission" date="2024-01" db="EMBL/GenBank/DDBJ databases">
        <title>A telomere-to-telomere, gap-free genome of sweet tea (Lithocarpus litseifolius).</title>
        <authorList>
            <person name="Zhou J."/>
        </authorList>
    </citation>
    <scope>NUCLEOTIDE SEQUENCE [LARGE SCALE GENOMIC DNA]</scope>
    <source>
        <strain evidence="3">Zhou-2022a</strain>
        <tissue evidence="3">Leaf</tissue>
    </source>
</reference>
<dbReference type="PANTHER" id="PTHR47074:SF61">
    <property type="entry name" value="RNASE H TYPE-1 DOMAIN-CONTAINING PROTEIN"/>
    <property type="match status" value="1"/>
</dbReference>
<evidence type="ECO:0000259" key="2">
    <source>
        <dbReference type="Pfam" id="PF13456"/>
    </source>
</evidence>
<feature type="region of interest" description="Disordered" evidence="1">
    <location>
        <begin position="175"/>
        <end position="202"/>
    </location>
</feature>
<dbReference type="InterPro" id="IPR002156">
    <property type="entry name" value="RNaseH_domain"/>
</dbReference>
<dbReference type="Gene3D" id="3.30.420.10">
    <property type="entry name" value="Ribonuclease H-like superfamily/Ribonuclease H"/>
    <property type="match status" value="1"/>
</dbReference>
<dbReference type="InterPro" id="IPR012337">
    <property type="entry name" value="RNaseH-like_sf"/>
</dbReference>
<feature type="domain" description="RNase H type-1" evidence="2">
    <location>
        <begin position="63"/>
        <end position="163"/>
    </location>
</feature>
<evidence type="ECO:0000313" key="4">
    <source>
        <dbReference type="Proteomes" id="UP001459277"/>
    </source>
</evidence>
<keyword evidence="4" id="KW-1185">Reference proteome</keyword>
<dbReference type="AlphaFoldDB" id="A0AAW2DE75"/>
<evidence type="ECO:0000256" key="1">
    <source>
        <dbReference type="SAM" id="MobiDB-lite"/>
    </source>
</evidence>
<dbReference type="GO" id="GO:0003676">
    <property type="term" value="F:nucleic acid binding"/>
    <property type="evidence" value="ECO:0007669"/>
    <property type="project" value="InterPro"/>
</dbReference>
<gene>
    <name evidence="3" type="ORF">SO802_010430</name>
</gene>
<dbReference type="Proteomes" id="UP001459277">
    <property type="component" value="Unassembled WGS sequence"/>
</dbReference>
<organism evidence="3 4">
    <name type="scientific">Lithocarpus litseifolius</name>
    <dbReference type="NCBI Taxonomy" id="425828"/>
    <lineage>
        <taxon>Eukaryota</taxon>
        <taxon>Viridiplantae</taxon>
        <taxon>Streptophyta</taxon>
        <taxon>Embryophyta</taxon>
        <taxon>Tracheophyta</taxon>
        <taxon>Spermatophyta</taxon>
        <taxon>Magnoliopsida</taxon>
        <taxon>eudicotyledons</taxon>
        <taxon>Gunneridae</taxon>
        <taxon>Pentapetalae</taxon>
        <taxon>rosids</taxon>
        <taxon>fabids</taxon>
        <taxon>Fagales</taxon>
        <taxon>Fagaceae</taxon>
        <taxon>Lithocarpus</taxon>
    </lineage>
</organism>
<dbReference type="CDD" id="cd06222">
    <property type="entry name" value="RNase_H_like"/>
    <property type="match status" value="1"/>
</dbReference>
<comment type="caution">
    <text evidence="3">The sequence shown here is derived from an EMBL/GenBank/DDBJ whole genome shotgun (WGS) entry which is preliminary data.</text>
</comment>
<dbReference type="Pfam" id="PF13456">
    <property type="entry name" value="RVT_3"/>
    <property type="match status" value="1"/>
</dbReference>
<evidence type="ECO:0000313" key="3">
    <source>
        <dbReference type="EMBL" id="KAL0008928.1"/>
    </source>
</evidence>